<keyword evidence="5" id="KW-1185">Reference proteome</keyword>
<dbReference type="Proteomes" id="UP000320390">
    <property type="component" value="Chromosome"/>
</dbReference>
<reference evidence="4 5" key="1">
    <citation type="submission" date="2019-02" db="EMBL/GenBank/DDBJ databases">
        <title>Deep-cultivation of Planctomycetes and their phenomic and genomic characterization uncovers novel biology.</title>
        <authorList>
            <person name="Wiegand S."/>
            <person name="Jogler M."/>
            <person name="Boedeker C."/>
            <person name="Pinto D."/>
            <person name="Vollmers J."/>
            <person name="Rivas-Marin E."/>
            <person name="Kohn T."/>
            <person name="Peeters S.H."/>
            <person name="Heuer A."/>
            <person name="Rast P."/>
            <person name="Oberbeckmann S."/>
            <person name="Bunk B."/>
            <person name="Jeske O."/>
            <person name="Meyerdierks A."/>
            <person name="Storesund J.E."/>
            <person name="Kallscheuer N."/>
            <person name="Luecker S."/>
            <person name="Lage O.M."/>
            <person name="Pohl T."/>
            <person name="Merkel B.J."/>
            <person name="Hornburger P."/>
            <person name="Mueller R.-W."/>
            <person name="Bruemmer F."/>
            <person name="Labrenz M."/>
            <person name="Spormann A.M."/>
            <person name="Op den Camp H."/>
            <person name="Overmann J."/>
            <person name="Amann R."/>
            <person name="Jetten M.S.M."/>
            <person name="Mascher T."/>
            <person name="Medema M.H."/>
            <person name="Devos D.P."/>
            <person name="Kaster A.-K."/>
            <person name="Ovreas L."/>
            <person name="Rohde M."/>
            <person name="Galperin M.Y."/>
            <person name="Jogler C."/>
        </authorList>
    </citation>
    <scope>NUCLEOTIDE SEQUENCE [LARGE SCALE GENOMIC DNA]</scope>
    <source>
        <strain evidence="4 5">Poly30</strain>
    </source>
</reference>
<proteinExistence type="predicted"/>
<feature type="modified residue" description="4-aspartylphosphate" evidence="2">
    <location>
        <position position="53"/>
    </location>
</feature>
<dbReference type="SMART" id="SM00448">
    <property type="entry name" value="REC"/>
    <property type="match status" value="1"/>
</dbReference>
<dbReference type="InterPro" id="IPR050595">
    <property type="entry name" value="Bact_response_regulator"/>
</dbReference>
<evidence type="ECO:0000256" key="1">
    <source>
        <dbReference type="ARBA" id="ARBA00022553"/>
    </source>
</evidence>
<dbReference type="EMBL" id="CP036434">
    <property type="protein sequence ID" value="QDV09885.1"/>
    <property type="molecule type" value="Genomic_DNA"/>
</dbReference>
<dbReference type="PROSITE" id="PS50110">
    <property type="entry name" value="RESPONSE_REGULATORY"/>
    <property type="match status" value="1"/>
</dbReference>
<evidence type="ECO:0000313" key="4">
    <source>
        <dbReference type="EMBL" id="QDV09885.1"/>
    </source>
</evidence>
<dbReference type="PANTHER" id="PTHR44591:SF3">
    <property type="entry name" value="RESPONSE REGULATORY DOMAIN-CONTAINING PROTEIN"/>
    <property type="match status" value="1"/>
</dbReference>
<dbReference type="AlphaFoldDB" id="A0A518F0M6"/>
<accession>A0A518F0M6</accession>
<dbReference type="InterPro" id="IPR011006">
    <property type="entry name" value="CheY-like_superfamily"/>
</dbReference>
<gene>
    <name evidence="4" type="primary">cheY_1</name>
    <name evidence="4" type="ORF">Poly30_54460</name>
</gene>
<organism evidence="4 5">
    <name type="scientific">Saltatorellus ferox</name>
    <dbReference type="NCBI Taxonomy" id="2528018"/>
    <lineage>
        <taxon>Bacteria</taxon>
        <taxon>Pseudomonadati</taxon>
        <taxon>Planctomycetota</taxon>
        <taxon>Planctomycetia</taxon>
        <taxon>Planctomycetia incertae sedis</taxon>
        <taxon>Saltatorellus</taxon>
    </lineage>
</organism>
<evidence type="ECO:0000256" key="2">
    <source>
        <dbReference type="PROSITE-ProRule" id="PRU00169"/>
    </source>
</evidence>
<dbReference type="InterPro" id="IPR001789">
    <property type="entry name" value="Sig_transdc_resp-reg_receiver"/>
</dbReference>
<feature type="domain" description="Response regulatory" evidence="3">
    <location>
        <begin position="3"/>
        <end position="120"/>
    </location>
</feature>
<dbReference type="RefSeq" id="WP_419190708.1">
    <property type="nucleotide sequence ID" value="NZ_CP036434.1"/>
</dbReference>
<dbReference type="Gene3D" id="3.40.50.2300">
    <property type="match status" value="1"/>
</dbReference>
<protein>
    <submittedName>
        <fullName evidence="4">Chemotaxis protein CheY</fullName>
    </submittedName>
</protein>
<name>A0A518F0M6_9BACT</name>
<dbReference type="GO" id="GO:0000160">
    <property type="term" value="P:phosphorelay signal transduction system"/>
    <property type="evidence" value="ECO:0007669"/>
    <property type="project" value="InterPro"/>
</dbReference>
<evidence type="ECO:0000313" key="5">
    <source>
        <dbReference type="Proteomes" id="UP000320390"/>
    </source>
</evidence>
<sequence length="159" mass="17307">MQKVLIADNDPQTRAFYAQLVADLGHMPLQCEDGIAVLDCASANPDIDLIITDIDLPGAWGEQLIEVIRGIDRLAHVPILVVSAPRTRTELMRLLVIGVRQWFEKPPKTEDLQNAIVSCLDRSAALDLFDVEDVIPPGAYSGAGPDSAWLFEGTTLMAA</sequence>
<dbReference type="Pfam" id="PF00072">
    <property type="entry name" value="Response_reg"/>
    <property type="match status" value="1"/>
</dbReference>
<dbReference type="SUPFAM" id="SSF52172">
    <property type="entry name" value="CheY-like"/>
    <property type="match status" value="1"/>
</dbReference>
<dbReference type="PANTHER" id="PTHR44591">
    <property type="entry name" value="STRESS RESPONSE REGULATOR PROTEIN 1"/>
    <property type="match status" value="1"/>
</dbReference>
<keyword evidence="1 2" id="KW-0597">Phosphoprotein</keyword>
<evidence type="ECO:0000259" key="3">
    <source>
        <dbReference type="PROSITE" id="PS50110"/>
    </source>
</evidence>